<feature type="region of interest" description="Disordered" evidence="3">
    <location>
        <begin position="237"/>
        <end position="263"/>
    </location>
</feature>
<evidence type="ECO:0000256" key="3">
    <source>
        <dbReference type="SAM" id="MobiDB-lite"/>
    </source>
</evidence>
<feature type="domain" description="SAP" evidence="4">
    <location>
        <begin position="196"/>
        <end position="230"/>
    </location>
</feature>
<comment type="caution">
    <text evidence="6">The sequence shown here is derived from an EMBL/GenBank/DDBJ whole genome shotgun (WGS) entry which is preliminary data.</text>
</comment>
<dbReference type="EMBL" id="JARQWQ010000117">
    <property type="protein sequence ID" value="KAK2550005.1"/>
    <property type="molecule type" value="Genomic_DNA"/>
</dbReference>
<dbReference type="GO" id="GO:0046872">
    <property type="term" value="F:metal ion binding"/>
    <property type="evidence" value="ECO:0007669"/>
    <property type="project" value="UniProtKB-KW"/>
</dbReference>
<dbReference type="PROSITE" id="PS50994">
    <property type="entry name" value="INTEGRASE"/>
    <property type="match status" value="1"/>
</dbReference>
<feature type="domain" description="Integrase catalytic" evidence="5">
    <location>
        <begin position="1751"/>
        <end position="1947"/>
    </location>
</feature>
<evidence type="ECO:0000259" key="4">
    <source>
        <dbReference type="PROSITE" id="PS50800"/>
    </source>
</evidence>
<dbReference type="SUPFAM" id="SSF56672">
    <property type="entry name" value="DNA/RNA polymerases"/>
    <property type="match status" value="1"/>
</dbReference>
<evidence type="ECO:0000259" key="5">
    <source>
        <dbReference type="PROSITE" id="PS50994"/>
    </source>
</evidence>
<dbReference type="Gene3D" id="3.30.420.10">
    <property type="entry name" value="Ribonuclease H-like superfamily/Ribonuclease H"/>
    <property type="match status" value="1"/>
</dbReference>
<dbReference type="SUPFAM" id="SSF68906">
    <property type="entry name" value="SAP domain"/>
    <property type="match status" value="1"/>
</dbReference>
<sequence length="2074" mass="236240">MAVFGGDYEFLWADVGANGRASNGGVWQRSDLKSLLSSEANPLNIPDARPLPGRVMPVPYVLTGDDAFALTDYLLKPYPQSKMTVEERIFNYRLSRMRRISENGFGILVRRWRIFCTPMLLEPGKVKHIVLAALILHNLLRSDMPGTLVDSEDAGTGDVTPGTWRTLTPASNRVNMIATEQAFLVPQNLDEAETLVNKLTIEDLRAFCFTFGLSQDGTKASLKERLMEYYEEKFKSSLGSPVPMPRRRHSAESPKTTEKETLFSSAPVDVEQRIDNLEFVVSQMREYMDESLKQFRVSLTESIKESTERMMRTFDKPSDGDPRIGSGPNRFVPDIKFVAANRKLNFLEKNAKGVCDELEKLLHAEAAPTRIESQLKRLSKYETDCLHSVEEILANVEEDSLIEETLKDWDEFHSGTLRISGRAEEFIAQSRAKYSSSEYSENITGVKLPLLQLPKFSGNVLEWSAFYDAFLASVDSHKRLSNVQKFTHLRSCLNGRAYKCIEGYAVTNDNYPKALQDLRGRFGWKRLLVNELVKSILNLDVPVKTDGKSLRHLYDTLRNRMRSLESLGLKPDNNPSLSMVLLPIFDTKLPRELKEKWEFELTKYDDDEDDKEINIKKFFRFLEGHVLSKEAHDDMKSSSPKPRKRFGRETGSRIPDNEEYTSAQALVGSSDFKKVKCGFCGKNHETIMCPSALNKTPDERWQMLMKRKGAPTCFNCLQPGSISHNSRTCKAPRCPVDECGRKHHQLLHTSDKPIENEGDIQVLSGFVCTNKQNLLPTASAKLMHEDKECQIRILLDSGSQQTFLKKSIADDLNLKSLGSPATMNIKVLGGVDQAVSIDAWTISSVFAPLTAVDVDVRKCAHLRNLKLADTFPRKAAPVDLLVGPDQYYKLVQGNIRRGRPGTPIATKSRLGWLLSGPVPGSRTDEGTTAMLTVTKIEDPNDQLRRFWELDAIGVVDRQNNVRSVEEEDALNQFNSSCNFNGDRYEVGLPWKKDHPPLVDNYQQAYQRLISIERNLIKHVEKKRMYCDAVNQYIDDGHARAIVKEDSKADKIRYLPHHAVFREKRTTTKCRVVFDSSAKTADGVSLNSCLLKGPKLQPDLGHVMIRFRCHRIGLMADIKKMFLQIKLKREDQNSHRFLWRDFRADKTPDVYCMTRITFGDTPSPFLSIATVQKHVREHEEDYPVAAKEVKENMYVDDILTGAPDDDCAVQLKDDLCNLLSKGGFPLTKWASNSQKMMEATPLRERAPTLMSTADQEKMSDSLKALGTSWNTQDDLLTFTNVSSILTEADPKTKRSLISLYSRIFDPMGLLTPFLMVPKLLFQELWARGLDWDQSLDSDIAEAWETWKQELADVSHIEVHRCLLHGLPSVDKVELHGFGDASQRAYGSAVYLCAEDREGNRVSNLVMAKSRVAPAKQVTLPRLELLAAFITAKLINYVMEALQIMTDAVYAWSDSQIALAWIKGPSSRWKVFVANRVQDIQQRVAPSQWRFCPGNQNPADFLTRGISASQLKENELWWNGPQWLKQSCRHWPARETLEREDPKCLVEARKETQEIPHASCFVCLPPVDESTALATRYETGQRLIRITAWILKWLRLHGQPKEGKLSAQEIKESEFVWLRNRQRIAFLPEIGELCNKKQVSERSCIVKLDPQFDETKRLLVVGGRLQFAQIPEEEKHQIIIPHNDPVIEKLIMHVHLKASHAGPETTLAVLRQRFWLTQGRREVKRVFRKCLTCKHWRTQPVQQKMAPLPAERLQIAPPFTNIGLDFTGPLYLKVKEGSKTSTSKAYVCIFICEDSRAVHLELLISMTTEDFLQAFRRMANRRGMAEVIHSDNQTTFHKAAKVFKASTQRMKLAKIDPSVVENKLADQGVKWKFITERASHRGGQWERVCRQLKEPLRKVLGRAFLTYTEMMTVLTDIEAMINSRPLTYIGDDIRDGRIITPALLAIGRDLERLPDNPPKKADVSLSEHNLPRGKWRIGKVIQTYPGKDDRVRTVKLQTKIGIINRPVQKLHLLEEHKQRVTSENRHEDQADNQFPEIGRVGHDCSSFVGEDVQARVQLTYPYKSRFGRVIRPPKRL</sequence>
<dbReference type="InterPro" id="IPR036397">
    <property type="entry name" value="RNaseH_sf"/>
</dbReference>
<dbReference type="InterPro" id="IPR036361">
    <property type="entry name" value="SAP_dom_sf"/>
</dbReference>
<dbReference type="PROSITE" id="PS50800">
    <property type="entry name" value="SAP"/>
    <property type="match status" value="1"/>
</dbReference>
<reference evidence="6" key="2">
    <citation type="journal article" date="2023" name="Science">
        <title>Genomic signatures of disease resistance in endangered staghorn corals.</title>
        <authorList>
            <person name="Vollmer S.V."/>
            <person name="Selwyn J.D."/>
            <person name="Despard B.A."/>
            <person name="Roesel C.L."/>
        </authorList>
    </citation>
    <scope>NUCLEOTIDE SEQUENCE</scope>
    <source>
        <strain evidence="6">K2</strain>
    </source>
</reference>
<dbReference type="Pfam" id="PF02037">
    <property type="entry name" value="SAP"/>
    <property type="match status" value="1"/>
</dbReference>
<dbReference type="InterPro" id="IPR003034">
    <property type="entry name" value="SAP_dom"/>
</dbReference>
<protein>
    <recommendedName>
        <fullName evidence="8">Endonuclease</fullName>
    </recommendedName>
</protein>
<keyword evidence="7" id="KW-1185">Reference proteome</keyword>
<name>A0AAD9PVV5_ACRCE</name>
<dbReference type="InterPro" id="IPR041588">
    <property type="entry name" value="Integrase_H2C2"/>
</dbReference>
<dbReference type="InterPro" id="IPR001584">
    <property type="entry name" value="Integrase_cat-core"/>
</dbReference>
<dbReference type="Gene3D" id="1.10.340.70">
    <property type="match status" value="1"/>
</dbReference>
<dbReference type="Pfam" id="PF17921">
    <property type="entry name" value="Integrase_H2C2"/>
    <property type="match status" value="1"/>
</dbReference>
<dbReference type="InterPro" id="IPR040676">
    <property type="entry name" value="DUF5641"/>
</dbReference>
<dbReference type="PANTHER" id="PTHR47331:SF1">
    <property type="entry name" value="GAG-LIKE PROTEIN"/>
    <property type="match status" value="1"/>
</dbReference>
<dbReference type="InterPro" id="IPR005312">
    <property type="entry name" value="DUF1759"/>
</dbReference>
<feature type="region of interest" description="Disordered" evidence="3">
    <location>
        <begin position="631"/>
        <end position="659"/>
    </location>
</feature>
<dbReference type="GO" id="GO:0003676">
    <property type="term" value="F:nucleic acid binding"/>
    <property type="evidence" value="ECO:0007669"/>
    <property type="project" value="InterPro"/>
</dbReference>
<dbReference type="Gene3D" id="3.10.10.10">
    <property type="entry name" value="HIV Type 1 Reverse Transcriptase, subunit A, domain 1"/>
    <property type="match status" value="1"/>
</dbReference>
<evidence type="ECO:0008006" key="8">
    <source>
        <dbReference type="Google" id="ProtNLM"/>
    </source>
</evidence>
<gene>
    <name evidence="6" type="ORF">P5673_029461</name>
</gene>
<dbReference type="SUPFAM" id="SSF53098">
    <property type="entry name" value="Ribonuclease H-like"/>
    <property type="match status" value="1"/>
</dbReference>
<dbReference type="CDD" id="cd01644">
    <property type="entry name" value="RT_pepA17"/>
    <property type="match status" value="1"/>
</dbReference>
<feature type="compositionally biased region" description="Basic and acidic residues" evidence="3">
    <location>
        <begin position="250"/>
        <end position="261"/>
    </location>
</feature>
<evidence type="ECO:0000256" key="2">
    <source>
        <dbReference type="ARBA" id="ARBA00022723"/>
    </source>
</evidence>
<organism evidence="6 7">
    <name type="scientific">Acropora cervicornis</name>
    <name type="common">Staghorn coral</name>
    <dbReference type="NCBI Taxonomy" id="6130"/>
    <lineage>
        <taxon>Eukaryota</taxon>
        <taxon>Metazoa</taxon>
        <taxon>Cnidaria</taxon>
        <taxon>Anthozoa</taxon>
        <taxon>Hexacorallia</taxon>
        <taxon>Scleractinia</taxon>
        <taxon>Astrocoeniina</taxon>
        <taxon>Acroporidae</taxon>
        <taxon>Acropora</taxon>
    </lineage>
</organism>
<dbReference type="InterPro" id="IPR027806">
    <property type="entry name" value="HARBI1_dom"/>
</dbReference>
<dbReference type="InterPro" id="IPR012337">
    <property type="entry name" value="RNaseH-like_sf"/>
</dbReference>
<dbReference type="PANTHER" id="PTHR47331">
    <property type="entry name" value="PHD-TYPE DOMAIN-CONTAINING PROTEIN"/>
    <property type="match status" value="1"/>
</dbReference>
<comment type="cofactor">
    <cofactor evidence="1">
        <name>a divalent metal cation</name>
        <dbReference type="ChEBI" id="CHEBI:60240"/>
    </cofactor>
</comment>
<evidence type="ECO:0000313" key="7">
    <source>
        <dbReference type="Proteomes" id="UP001249851"/>
    </source>
</evidence>
<dbReference type="Pfam" id="PF18701">
    <property type="entry name" value="DUF5641"/>
    <property type="match status" value="1"/>
</dbReference>
<dbReference type="InterPro" id="IPR043128">
    <property type="entry name" value="Rev_trsase/Diguanyl_cyclase"/>
</dbReference>
<reference evidence="6" key="1">
    <citation type="journal article" date="2023" name="G3 (Bethesda)">
        <title>Whole genome assembly and annotation of the endangered Caribbean coral Acropora cervicornis.</title>
        <authorList>
            <person name="Selwyn J.D."/>
            <person name="Vollmer S.V."/>
        </authorList>
    </citation>
    <scope>NUCLEOTIDE SEQUENCE</scope>
    <source>
        <strain evidence="6">K2</strain>
    </source>
</reference>
<dbReference type="Proteomes" id="UP001249851">
    <property type="component" value="Unassembled WGS sequence"/>
</dbReference>
<dbReference type="Pfam" id="PF05380">
    <property type="entry name" value="Peptidase_A17"/>
    <property type="match status" value="1"/>
</dbReference>
<dbReference type="InterPro" id="IPR008042">
    <property type="entry name" value="Retrotrans_Pao"/>
</dbReference>
<dbReference type="Pfam" id="PF03564">
    <property type="entry name" value="DUF1759"/>
    <property type="match status" value="1"/>
</dbReference>
<keyword evidence="2" id="KW-0479">Metal-binding</keyword>
<dbReference type="GO" id="GO:0005737">
    <property type="term" value="C:cytoplasm"/>
    <property type="evidence" value="ECO:0007669"/>
    <property type="project" value="UniProtKB-ARBA"/>
</dbReference>
<dbReference type="Gene3D" id="3.30.70.270">
    <property type="match status" value="1"/>
</dbReference>
<evidence type="ECO:0000256" key="1">
    <source>
        <dbReference type="ARBA" id="ARBA00001968"/>
    </source>
</evidence>
<dbReference type="InterPro" id="IPR043502">
    <property type="entry name" value="DNA/RNA_pol_sf"/>
</dbReference>
<accession>A0AAD9PVV5</accession>
<dbReference type="GO" id="GO:0015074">
    <property type="term" value="P:DNA integration"/>
    <property type="evidence" value="ECO:0007669"/>
    <property type="project" value="InterPro"/>
</dbReference>
<proteinExistence type="predicted"/>
<evidence type="ECO:0000313" key="6">
    <source>
        <dbReference type="EMBL" id="KAK2550005.1"/>
    </source>
</evidence>
<dbReference type="Pfam" id="PF13359">
    <property type="entry name" value="DDE_Tnp_4"/>
    <property type="match status" value="1"/>
</dbReference>